<name>A0ABR1BM55_NECAM</name>
<keyword evidence="2" id="KW-1185">Reference proteome</keyword>
<proteinExistence type="predicted"/>
<dbReference type="InterPro" id="IPR036691">
    <property type="entry name" value="Endo/exonu/phosph_ase_sf"/>
</dbReference>
<sequence>MESLATTICFVTLNCRTLSSELQQAALSRLLRYLCEPFAALQEKAREIGPSSASIITPYTADENKIVSAHAPTETAEDNSKGAFYDELNALMSKIPSQQVVIVGIDANAKMGLEQQSDVLGKWYYAAERTSDNGDRLRNHRRYQLTWQGSTLLTPDEQRKRKMRTLKLQLDYVLARNIPQSDIRKSRAVWDVAFDSDHRPVLLSFMIRFHKRNRGVPLQPEIDMAGLKDDECRRKFRQRVSIHVGVRTRKKLSDADSFTKCIQDAARETLPVLLPRKKFVFASAETKSTYNSVCVARSGGDFNQEKRLRRKVRRQLQQDRDNEWTSRAMEFEKYADDPPSKVAKVNRLRFFGHILRRPADRLVQRVLKSSSGSNWKKPPGRKRKFWTEAVKEDPRTLGVDRQYRRDVRFRRIWNSDEWIDSVQALAEDREGWAELCSRTAHLGEDAGNRVRRRPPVKSRLLQAIAAVCDGPTSVPVTVASTVPFQTRSASLKHFDKKACMDELVITKLFEWAEPHQLHTDTQHTKRTHTAIAPMRALIIAVSIGLIFAAPIQDADSVQEKLKALQEQLNTLQKQLVVPASSQNEDARKFLFNDWQPQKRMVAWQPMKRNLDERQPLLHAIEARLSEVLRAGERLGVSPEEVLQDLRYRNQFKK</sequence>
<dbReference type="Gene3D" id="3.60.10.10">
    <property type="entry name" value="Endonuclease/exonuclease/phosphatase"/>
    <property type="match status" value="1"/>
</dbReference>
<dbReference type="SUPFAM" id="SSF56219">
    <property type="entry name" value="DNase I-like"/>
    <property type="match status" value="1"/>
</dbReference>
<dbReference type="EMBL" id="JAVFWL010000001">
    <property type="protein sequence ID" value="KAK6726425.1"/>
    <property type="molecule type" value="Genomic_DNA"/>
</dbReference>
<dbReference type="Proteomes" id="UP001303046">
    <property type="component" value="Unassembled WGS sequence"/>
</dbReference>
<gene>
    <name evidence="1" type="primary">Necator_chrI.g751</name>
    <name evidence="1" type="ORF">RB195_004629</name>
</gene>
<evidence type="ECO:0000313" key="1">
    <source>
        <dbReference type="EMBL" id="KAK6726425.1"/>
    </source>
</evidence>
<evidence type="ECO:0008006" key="3">
    <source>
        <dbReference type="Google" id="ProtNLM"/>
    </source>
</evidence>
<comment type="caution">
    <text evidence="1">The sequence shown here is derived from an EMBL/GenBank/DDBJ whole genome shotgun (WGS) entry which is preliminary data.</text>
</comment>
<protein>
    <recommendedName>
        <fullName evidence="3">Endonuclease/exonuclease/phosphatase domain-containing protein</fullName>
    </recommendedName>
</protein>
<organism evidence="1 2">
    <name type="scientific">Necator americanus</name>
    <name type="common">Human hookworm</name>
    <dbReference type="NCBI Taxonomy" id="51031"/>
    <lineage>
        <taxon>Eukaryota</taxon>
        <taxon>Metazoa</taxon>
        <taxon>Ecdysozoa</taxon>
        <taxon>Nematoda</taxon>
        <taxon>Chromadorea</taxon>
        <taxon>Rhabditida</taxon>
        <taxon>Rhabditina</taxon>
        <taxon>Rhabditomorpha</taxon>
        <taxon>Strongyloidea</taxon>
        <taxon>Ancylostomatidae</taxon>
        <taxon>Bunostominae</taxon>
        <taxon>Necator</taxon>
    </lineage>
</organism>
<reference evidence="1 2" key="1">
    <citation type="submission" date="2023-08" db="EMBL/GenBank/DDBJ databases">
        <title>A Necator americanus chromosomal reference genome.</title>
        <authorList>
            <person name="Ilik V."/>
            <person name="Petrzelkova K.J."/>
            <person name="Pardy F."/>
            <person name="Fuh T."/>
            <person name="Niatou-Singa F.S."/>
            <person name="Gouil Q."/>
            <person name="Baker L."/>
            <person name="Ritchie M.E."/>
            <person name="Jex A.R."/>
            <person name="Gazzola D."/>
            <person name="Li H."/>
            <person name="Toshio Fujiwara R."/>
            <person name="Zhan B."/>
            <person name="Aroian R.V."/>
            <person name="Pafco B."/>
            <person name="Schwarz E.M."/>
        </authorList>
    </citation>
    <scope>NUCLEOTIDE SEQUENCE [LARGE SCALE GENOMIC DNA]</scope>
    <source>
        <strain evidence="1 2">Aroian</strain>
        <tissue evidence="1">Whole animal</tissue>
    </source>
</reference>
<accession>A0ABR1BM55</accession>
<evidence type="ECO:0000313" key="2">
    <source>
        <dbReference type="Proteomes" id="UP001303046"/>
    </source>
</evidence>